<evidence type="ECO:0000256" key="3">
    <source>
        <dbReference type="ARBA" id="ARBA00022448"/>
    </source>
</evidence>
<keyword evidence="8" id="KW-0406">Ion transport</keyword>
<evidence type="ECO:0000256" key="8">
    <source>
        <dbReference type="ARBA" id="ARBA00023065"/>
    </source>
</evidence>
<dbReference type="EMBL" id="CP019070">
    <property type="protein sequence ID" value="APW66656.1"/>
    <property type="molecule type" value="Genomic_DNA"/>
</dbReference>
<dbReference type="PANTHER" id="PTHR30151:SF7">
    <property type="entry name" value="NITRATE IMPORT PERMEASE PROTEIN NRTB"/>
    <property type="match status" value="1"/>
</dbReference>
<evidence type="ECO:0000313" key="12">
    <source>
        <dbReference type="EMBL" id="APW66656.1"/>
    </source>
</evidence>
<evidence type="ECO:0000256" key="4">
    <source>
        <dbReference type="ARBA" id="ARBA00022475"/>
    </source>
</evidence>
<dbReference type="PROSITE" id="PS50928">
    <property type="entry name" value="ABC_TM1"/>
    <property type="match status" value="1"/>
</dbReference>
<dbReference type="CDD" id="cd06261">
    <property type="entry name" value="TM_PBP2"/>
    <property type="match status" value="1"/>
</dbReference>
<dbReference type="GO" id="GO:0006811">
    <property type="term" value="P:monoatomic ion transport"/>
    <property type="evidence" value="ECO:0007669"/>
    <property type="project" value="UniProtKB-KW"/>
</dbReference>
<feature type="transmembrane region" description="Helical" evidence="10">
    <location>
        <begin position="203"/>
        <end position="227"/>
    </location>
</feature>
<feature type="transmembrane region" description="Helical" evidence="10">
    <location>
        <begin position="124"/>
        <end position="154"/>
    </location>
</feature>
<keyword evidence="5" id="KW-0997">Cell inner membrane</keyword>
<dbReference type="GO" id="GO:0005886">
    <property type="term" value="C:plasma membrane"/>
    <property type="evidence" value="ECO:0007669"/>
    <property type="project" value="UniProtKB-SubCell"/>
</dbReference>
<keyword evidence="9 10" id="KW-0472">Membrane</keyword>
<dbReference type="GO" id="GO:0042918">
    <property type="term" value="P:alkanesulfonate transmembrane transport"/>
    <property type="evidence" value="ECO:0007669"/>
    <property type="project" value="UniProtKB-ARBA"/>
</dbReference>
<feature type="domain" description="ABC transmembrane type-1" evidence="11">
    <location>
        <begin position="76"/>
        <end position="256"/>
    </location>
</feature>
<dbReference type="KEGG" id="alp:LPB137_12710"/>
<evidence type="ECO:0000256" key="2">
    <source>
        <dbReference type="ARBA" id="ARBA00004651"/>
    </source>
</evidence>
<dbReference type="PANTHER" id="PTHR30151">
    <property type="entry name" value="ALKANE SULFONATE ABC TRANSPORTER-RELATED, MEMBRANE SUBUNIT"/>
    <property type="match status" value="1"/>
</dbReference>
<evidence type="ECO:0000313" key="13">
    <source>
        <dbReference type="Proteomes" id="UP000186074"/>
    </source>
</evidence>
<evidence type="ECO:0000256" key="7">
    <source>
        <dbReference type="ARBA" id="ARBA00022989"/>
    </source>
</evidence>
<keyword evidence="3 10" id="KW-0813">Transport</keyword>
<dbReference type="Gene3D" id="1.10.3720.10">
    <property type="entry name" value="MetI-like"/>
    <property type="match status" value="1"/>
</dbReference>
<keyword evidence="6 10" id="KW-0812">Transmembrane</keyword>
<dbReference type="RefSeq" id="WP_076088663.1">
    <property type="nucleotide sequence ID" value="NZ_CP019070.1"/>
</dbReference>
<proteinExistence type="inferred from homology"/>
<evidence type="ECO:0000256" key="9">
    <source>
        <dbReference type="ARBA" id="ARBA00023136"/>
    </source>
</evidence>
<feature type="transmembrane region" description="Helical" evidence="10">
    <location>
        <begin position="83"/>
        <end position="103"/>
    </location>
</feature>
<comment type="similarity">
    <text evidence="10">Belongs to the binding-protein-dependent transport system permease family.</text>
</comment>
<reference evidence="12 13" key="1">
    <citation type="submission" date="2017-01" db="EMBL/GenBank/DDBJ databases">
        <title>Genome sequencing of Arcobacter sp. LPB0137.</title>
        <authorList>
            <person name="Lee G.-W."/>
            <person name="Yi H."/>
        </authorList>
    </citation>
    <scope>NUCLEOTIDE SEQUENCE [LARGE SCALE GENOMIC DNA]</scope>
    <source>
        <strain evidence="12 13">LPB0137</strain>
    </source>
</reference>
<dbReference type="InterPro" id="IPR000515">
    <property type="entry name" value="MetI-like"/>
</dbReference>
<dbReference type="AlphaFoldDB" id="A0A1P8KQ31"/>
<dbReference type="GO" id="GO:0015112">
    <property type="term" value="F:nitrate transmembrane transporter activity"/>
    <property type="evidence" value="ECO:0007669"/>
    <property type="project" value="InterPro"/>
</dbReference>
<keyword evidence="13" id="KW-1185">Reference proteome</keyword>
<keyword evidence="7 10" id="KW-1133">Transmembrane helix</keyword>
<sequence length="269" mass="30115">MNKELMKKIILPFIVLFLIIQFWSGLATIVEDFPTPSDTAVYAFGGETSDGDEIEGVLSDPFYIENQDDMGVFWQILESLKRVFAGFALAILVGIPIGLLVGMSKNVQYALDPFIQIFKPVSPLAWLPLLLFIFQDINATAISTIFITSIWPIIINTALGVKNVSEDYLNVAKVLRFTAMEKVYKIILPVAVPYIFTGMRLSLGIAWLVIVAAEMLTGGIGIGFWIWDEYNNLAYHNIIIGIILVGLVGFILDVVMGRIADYFDYRKRM</sequence>
<dbReference type="InterPro" id="IPR035906">
    <property type="entry name" value="MetI-like_sf"/>
</dbReference>
<accession>A0A1P8KQ31</accession>
<dbReference type="NCBIfam" id="TIGR01183">
    <property type="entry name" value="ntrB"/>
    <property type="match status" value="1"/>
</dbReference>
<dbReference type="FunFam" id="1.10.3720.10:FF:000003">
    <property type="entry name" value="Aliphatic sulfonate ABC transporter permease"/>
    <property type="match status" value="1"/>
</dbReference>
<dbReference type="Proteomes" id="UP000186074">
    <property type="component" value="Chromosome"/>
</dbReference>
<comment type="subcellular location">
    <subcellularLocation>
        <location evidence="1">Cell inner membrane</location>
    </subcellularLocation>
    <subcellularLocation>
        <location evidence="2 10">Cell membrane</location>
        <topology evidence="2 10">Multi-pass membrane protein</topology>
    </subcellularLocation>
</comment>
<evidence type="ECO:0000256" key="5">
    <source>
        <dbReference type="ARBA" id="ARBA00022519"/>
    </source>
</evidence>
<evidence type="ECO:0000256" key="10">
    <source>
        <dbReference type="RuleBase" id="RU363032"/>
    </source>
</evidence>
<dbReference type="InterPro" id="IPR005889">
    <property type="entry name" value="NtrB"/>
</dbReference>
<dbReference type="OrthoDB" id="5322475at2"/>
<gene>
    <name evidence="12" type="ORF">LPB137_12710</name>
</gene>
<keyword evidence="4" id="KW-1003">Cell membrane</keyword>
<protein>
    <submittedName>
        <fullName evidence="12">Nitrate ABC transporter, permease protein</fullName>
    </submittedName>
</protein>
<evidence type="ECO:0000256" key="6">
    <source>
        <dbReference type="ARBA" id="ARBA00022692"/>
    </source>
</evidence>
<organism evidence="12 13">
    <name type="scientific">Poseidonibacter parvus</name>
    <dbReference type="NCBI Taxonomy" id="1850254"/>
    <lineage>
        <taxon>Bacteria</taxon>
        <taxon>Pseudomonadati</taxon>
        <taxon>Campylobacterota</taxon>
        <taxon>Epsilonproteobacteria</taxon>
        <taxon>Campylobacterales</taxon>
        <taxon>Arcobacteraceae</taxon>
        <taxon>Poseidonibacter</taxon>
    </lineage>
</organism>
<name>A0A1P8KQ31_9BACT</name>
<dbReference type="STRING" id="1850254.LPB137_12710"/>
<dbReference type="Pfam" id="PF00528">
    <property type="entry name" value="BPD_transp_1"/>
    <property type="match status" value="1"/>
</dbReference>
<feature type="transmembrane region" description="Helical" evidence="10">
    <location>
        <begin position="233"/>
        <end position="260"/>
    </location>
</feature>
<dbReference type="SUPFAM" id="SSF161098">
    <property type="entry name" value="MetI-like"/>
    <property type="match status" value="1"/>
</dbReference>
<evidence type="ECO:0000256" key="1">
    <source>
        <dbReference type="ARBA" id="ARBA00004533"/>
    </source>
</evidence>
<evidence type="ECO:0000259" key="11">
    <source>
        <dbReference type="PROSITE" id="PS50928"/>
    </source>
</evidence>